<dbReference type="InterPro" id="IPR014100">
    <property type="entry name" value="GTP-bd_Obg/CgtA"/>
</dbReference>
<dbReference type="Gene3D" id="3.40.50.300">
    <property type="entry name" value="P-loop containing nucleotide triphosphate hydrolases"/>
    <property type="match status" value="1"/>
</dbReference>
<dbReference type="FunFam" id="2.70.210.12:FF:000001">
    <property type="entry name" value="GTPase Obg"/>
    <property type="match status" value="1"/>
</dbReference>
<dbReference type="InterPro" id="IPR036726">
    <property type="entry name" value="GTP1_OBG_dom_sf"/>
</dbReference>
<evidence type="ECO:0000256" key="1">
    <source>
        <dbReference type="ARBA" id="ARBA00007699"/>
    </source>
</evidence>
<feature type="domain" description="OBG-type G" evidence="6">
    <location>
        <begin position="169"/>
        <end position="336"/>
    </location>
</feature>
<feature type="region of interest" description="Disordered" evidence="5">
    <location>
        <begin position="125"/>
        <end position="155"/>
    </location>
</feature>
<dbReference type="GO" id="GO:0005525">
    <property type="term" value="F:GTP binding"/>
    <property type="evidence" value="ECO:0007669"/>
    <property type="project" value="UniProtKB-KW"/>
</dbReference>
<keyword evidence="2" id="KW-0479">Metal-binding</keyword>
<name>A0A0F9VRP0_9ZZZZ</name>
<dbReference type="PANTHER" id="PTHR11702:SF31">
    <property type="entry name" value="MITOCHONDRIAL RIBOSOME-ASSOCIATED GTPASE 2"/>
    <property type="match status" value="1"/>
</dbReference>
<dbReference type="InterPro" id="IPR006074">
    <property type="entry name" value="GTP1-OBG_CS"/>
</dbReference>
<evidence type="ECO:0000256" key="4">
    <source>
        <dbReference type="ARBA" id="ARBA00023134"/>
    </source>
</evidence>
<protein>
    <recommendedName>
        <fullName evidence="9">OBG-type G domain-containing protein</fullName>
    </recommendedName>
</protein>
<comment type="similarity">
    <text evidence="1">Belongs to the TRAFAC class OBG-HflX-like GTPase superfamily. OBG GTPase family.</text>
</comment>
<dbReference type="PROSITE" id="PS51710">
    <property type="entry name" value="G_OBG"/>
    <property type="match status" value="1"/>
</dbReference>
<dbReference type="AlphaFoldDB" id="A0A0F9VRP0"/>
<dbReference type="Pfam" id="PF01018">
    <property type="entry name" value="GTP1_OBG"/>
    <property type="match status" value="1"/>
</dbReference>
<dbReference type="SUPFAM" id="SSF52540">
    <property type="entry name" value="P-loop containing nucleoside triphosphate hydrolases"/>
    <property type="match status" value="1"/>
</dbReference>
<dbReference type="PRINTS" id="PR00326">
    <property type="entry name" value="GTP1OBG"/>
</dbReference>
<organism evidence="8">
    <name type="scientific">marine sediment metagenome</name>
    <dbReference type="NCBI Taxonomy" id="412755"/>
    <lineage>
        <taxon>unclassified sequences</taxon>
        <taxon>metagenomes</taxon>
        <taxon>ecological metagenomes</taxon>
    </lineage>
</organism>
<dbReference type="NCBIfam" id="TIGR02729">
    <property type="entry name" value="Obg_CgtA"/>
    <property type="match status" value="1"/>
</dbReference>
<dbReference type="PROSITE" id="PS00905">
    <property type="entry name" value="GTP1_OBG"/>
    <property type="match status" value="1"/>
</dbReference>
<dbReference type="GO" id="GO:0000287">
    <property type="term" value="F:magnesium ion binding"/>
    <property type="evidence" value="ECO:0007669"/>
    <property type="project" value="InterPro"/>
</dbReference>
<dbReference type="PIRSF" id="PIRSF002401">
    <property type="entry name" value="GTP_bd_Obg/CgtA"/>
    <property type="match status" value="1"/>
</dbReference>
<evidence type="ECO:0000259" key="7">
    <source>
        <dbReference type="PROSITE" id="PS51883"/>
    </source>
</evidence>
<keyword evidence="3" id="KW-0547">Nucleotide-binding</keyword>
<dbReference type="PROSITE" id="PS51883">
    <property type="entry name" value="OBG"/>
    <property type="match status" value="1"/>
</dbReference>
<feature type="domain" description="Obg" evidence="7">
    <location>
        <begin position="10"/>
        <end position="168"/>
    </location>
</feature>
<reference evidence="8" key="1">
    <citation type="journal article" date="2015" name="Nature">
        <title>Complex archaea that bridge the gap between prokaryotes and eukaryotes.</title>
        <authorList>
            <person name="Spang A."/>
            <person name="Saw J.H."/>
            <person name="Jorgensen S.L."/>
            <person name="Zaremba-Niedzwiedzka K."/>
            <person name="Martijn J."/>
            <person name="Lind A.E."/>
            <person name="van Eijk R."/>
            <person name="Schleper C."/>
            <person name="Guy L."/>
            <person name="Ettema T.J."/>
        </authorList>
    </citation>
    <scope>NUCLEOTIDE SEQUENCE</scope>
</reference>
<dbReference type="InterPro" id="IPR031167">
    <property type="entry name" value="G_OBG"/>
</dbReference>
<dbReference type="GO" id="GO:0003924">
    <property type="term" value="F:GTPase activity"/>
    <property type="evidence" value="ECO:0007669"/>
    <property type="project" value="InterPro"/>
</dbReference>
<proteinExistence type="inferred from homology"/>
<evidence type="ECO:0000256" key="5">
    <source>
        <dbReference type="SAM" id="MobiDB-lite"/>
    </source>
</evidence>
<dbReference type="Gene3D" id="2.70.210.12">
    <property type="entry name" value="GTP1/OBG domain"/>
    <property type="match status" value="1"/>
</dbReference>
<dbReference type="PANTHER" id="PTHR11702">
    <property type="entry name" value="DEVELOPMENTALLY REGULATED GTP-BINDING PROTEIN-RELATED"/>
    <property type="match status" value="1"/>
</dbReference>
<dbReference type="NCBIfam" id="TIGR00231">
    <property type="entry name" value="small_GTP"/>
    <property type="match status" value="1"/>
</dbReference>
<dbReference type="InterPro" id="IPR045086">
    <property type="entry name" value="OBG_GTPase"/>
</dbReference>
<keyword evidence="4" id="KW-0342">GTP-binding</keyword>
<evidence type="ECO:0000259" key="6">
    <source>
        <dbReference type="PROSITE" id="PS51710"/>
    </source>
</evidence>
<gene>
    <name evidence="8" type="ORF">LCGC14_0451510</name>
</gene>
<evidence type="ECO:0000256" key="3">
    <source>
        <dbReference type="ARBA" id="ARBA00022741"/>
    </source>
</evidence>
<sequence length="339" mass="36335">MAIDHRNDRSGFVDEIAIAVIAGDGGDGCSAFRREKYVPHGGPAGGDGGRGGNVFMLADDSLNTLQHLAGHHHWRAEHGENGMGKNCHGRSGKDIVVRVPVGTIIRDADLGLVLKDLAEPGQKVRVATGGRGGRGNSRFATPTHQAPREFETGDPGQQRELLLELKLIADAGLVGKPNAGKSTLLSRLSAARPKIAAYPFTTRTPYLGITELANHRRFVIADIPGLIEGAHTGAGLGDEFLRHIERTRLLVHMVDICPPTGTAADDYHAIRRELEQYSPALAAKDEIVVANKMDLTDSDAHLAELRSAVDCDVIAISAVTGRGLEALTEAIWRRLHPEP</sequence>
<dbReference type="InterPro" id="IPR027417">
    <property type="entry name" value="P-loop_NTPase"/>
</dbReference>
<dbReference type="InterPro" id="IPR005225">
    <property type="entry name" value="Small_GTP-bd"/>
</dbReference>
<dbReference type="CDD" id="cd01898">
    <property type="entry name" value="Obg"/>
    <property type="match status" value="1"/>
</dbReference>
<evidence type="ECO:0000256" key="2">
    <source>
        <dbReference type="ARBA" id="ARBA00022723"/>
    </source>
</evidence>
<evidence type="ECO:0008006" key="9">
    <source>
        <dbReference type="Google" id="ProtNLM"/>
    </source>
</evidence>
<dbReference type="SUPFAM" id="SSF82051">
    <property type="entry name" value="Obg GTP-binding protein N-terminal domain"/>
    <property type="match status" value="1"/>
</dbReference>
<dbReference type="InterPro" id="IPR006169">
    <property type="entry name" value="GTP1_OBG_dom"/>
</dbReference>
<dbReference type="InterPro" id="IPR006073">
    <property type="entry name" value="GTP-bd"/>
</dbReference>
<dbReference type="NCBIfam" id="NF008956">
    <property type="entry name" value="PRK12299.1"/>
    <property type="match status" value="1"/>
</dbReference>
<accession>A0A0F9VRP0</accession>
<dbReference type="NCBIfam" id="NF008955">
    <property type="entry name" value="PRK12297.1"/>
    <property type="match status" value="1"/>
</dbReference>
<comment type="caution">
    <text evidence="8">The sequence shown here is derived from an EMBL/GenBank/DDBJ whole genome shotgun (WGS) entry which is preliminary data.</text>
</comment>
<dbReference type="EMBL" id="LAZR01000449">
    <property type="protein sequence ID" value="KKN68423.1"/>
    <property type="molecule type" value="Genomic_DNA"/>
</dbReference>
<dbReference type="HAMAP" id="MF_01454">
    <property type="entry name" value="GTPase_Obg"/>
    <property type="match status" value="1"/>
</dbReference>
<dbReference type="Pfam" id="PF01926">
    <property type="entry name" value="MMR_HSR1"/>
    <property type="match status" value="1"/>
</dbReference>
<evidence type="ECO:0000313" key="8">
    <source>
        <dbReference type="EMBL" id="KKN68423.1"/>
    </source>
</evidence>